<keyword evidence="1" id="KW-0812">Transmembrane</keyword>
<comment type="caution">
    <text evidence="2">The sequence shown here is derived from an EMBL/GenBank/DDBJ whole genome shotgun (WGS) entry which is preliminary data.</text>
</comment>
<feature type="transmembrane region" description="Helical" evidence="1">
    <location>
        <begin position="6"/>
        <end position="24"/>
    </location>
</feature>
<organism evidence="2 3">
    <name type="scientific">Paractinoplanes toevensis</name>
    <dbReference type="NCBI Taxonomy" id="571911"/>
    <lineage>
        <taxon>Bacteria</taxon>
        <taxon>Bacillati</taxon>
        <taxon>Actinomycetota</taxon>
        <taxon>Actinomycetes</taxon>
        <taxon>Micromonosporales</taxon>
        <taxon>Micromonosporaceae</taxon>
        <taxon>Paractinoplanes</taxon>
    </lineage>
</organism>
<sequence length="212" mass="21872">MTLTGLPLIGLVAVACVAAGAVTVRRWSRAGIAARVAGVLLLEALVVGTAGLAVNRHEQFYPSWRALRGDTGTVAVAAPVVAGRLDDRPATTFRWRPAGLAQWHLAEPPLISLPADYRSRPDVEFPVVLTFGAAAPHVSAAVTVTIAPTARSVLSDLPASLRRDLRVTATGWDIVGGGPLGDALVAAGVGTRDHSPADLPPALAAPLRLPTS</sequence>
<evidence type="ECO:0000313" key="2">
    <source>
        <dbReference type="EMBL" id="GIM91846.1"/>
    </source>
</evidence>
<dbReference type="EMBL" id="BOQN01000050">
    <property type="protein sequence ID" value="GIM91846.1"/>
    <property type="molecule type" value="Genomic_DNA"/>
</dbReference>
<name>A0A919TBR8_9ACTN</name>
<proteinExistence type="predicted"/>
<reference evidence="2 3" key="1">
    <citation type="submission" date="2021-03" db="EMBL/GenBank/DDBJ databases">
        <title>Whole genome shotgun sequence of Actinoplanes toevensis NBRC 105298.</title>
        <authorList>
            <person name="Komaki H."/>
            <person name="Tamura T."/>
        </authorList>
    </citation>
    <scope>NUCLEOTIDE SEQUENCE [LARGE SCALE GENOMIC DNA]</scope>
    <source>
        <strain evidence="2 3">NBRC 105298</strain>
    </source>
</reference>
<gene>
    <name evidence="2" type="ORF">Ato02nite_036390</name>
</gene>
<evidence type="ECO:0000313" key="3">
    <source>
        <dbReference type="Proteomes" id="UP000677082"/>
    </source>
</evidence>
<feature type="transmembrane region" description="Helical" evidence="1">
    <location>
        <begin position="36"/>
        <end position="54"/>
    </location>
</feature>
<dbReference type="AlphaFoldDB" id="A0A919TBR8"/>
<keyword evidence="3" id="KW-1185">Reference proteome</keyword>
<protein>
    <submittedName>
        <fullName evidence="2">Uncharacterized protein</fullName>
    </submittedName>
</protein>
<evidence type="ECO:0000256" key="1">
    <source>
        <dbReference type="SAM" id="Phobius"/>
    </source>
</evidence>
<dbReference type="RefSeq" id="WP_213007744.1">
    <property type="nucleotide sequence ID" value="NZ_BOQN01000050.1"/>
</dbReference>
<keyword evidence="1" id="KW-0472">Membrane</keyword>
<accession>A0A919TBR8</accession>
<keyword evidence="1" id="KW-1133">Transmembrane helix</keyword>
<dbReference type="Proteomes" id="UP000677082">
    <property type="component" value="Unassembled WGS sequence"/>
</dbReference>